<dbReference type="PANTHER" id="PTHR35529">
    <property type="entry name" value="MANGANESE EFFLUX PUMP MNTP-RELATED"/>
    <property type="match status" value="1"/>
</dbReference>
<dbReference type="Proteomes" id="UP000886887">
    <property type="component" value="Unassembled WGS sequence"/>
</dbReference>
<protein>
    <recommendedName>
        <fullName evidence="8">Putative manganese efflux pump MntP</fullName>
    </recommendedName>
</protein>
<sequence length="188" mass="19696">MTPVVLLLTAVALSMDALAVSISNGMTIKHLRLRDALKTGFFFGAFQALMPAIGWLAGTSVREMIVSLDHWVAFGLLALIGGKMIWDTVHGEDDEHVSNPTDTRVLLVMAVATSIDALAVGISLAMEQVSVAAATATIGLVTFVLCTAGMLLGKKLGEACQKRAGFIGGVILIAIGLKILIEHLSQGV</sequence>
<comment type="subcellular location">
    <subcellularLocation>
        <location evidence="8">Cell membrane</location>
        <topology evidence="8">Multi-pass membrane protein</topology>
    </subcellularLocation>
</comment>
<evidence type="ECO:0000313" key="10">
    <source>
        <dbReference type="Proteomes" id="UP000886887"/>
    </source>
</evidence>
<dbReference type="AlphaFoldDB" id="A0A9D1CQP7"/>
<feature type="transmembrane region" description="Helical" evidence="8">
    <location>
        <begin position="131"/>
        <end position="152"/>
    </location>
</feature>
<keyword evidence="5 8" id="KW-0406">Ion transport</keyword>
<comment type="caution">
    <text evidence="9">The sequence shown here is derived from an EMBL/GenBank/DDBJ whole genome shotgun (WGS) entry which is preliminary data.</text>
</comment>
<evidence type="ECO:0000256" key="3">
    <source>
        <dbReference type="ARBA" id="ARBA00022692"/>
    </source>
</evidence>
<evidence type="ECO:0000313" key="9">
    <source>
        <dbReference type="EMBL" id="HIQ71825.1"/>
    </source>
</evidence>
<proteinExistence type="inferred from homology"/>
<dbReference type="GO" id="GO:0005384">
    <property type="term" value="F:manganese ion transmembrane transporter activity"/>
    <property type="evidence" value="ECO:0007669"/>
    <property type="project" value="UniProtKB-UniRule"/>
</dbReference>
<dbReference type="PANTHER" id="PTHR35529:SF1">
    <property type="entry name" value="MANGANESE EFFLUX PUMP MNTP-RELATED"/>
    <property type="match status" value="1"/>
</dbReference>
<keyword evidence="1 8" id="KW-0813">Transport</keyword>
<comment type="similarity">
    <text evidence="8">Belongs to the MntP (TC 9.B.29) family.</text>
</comment>
<evidence type="ECO:0000256" key="8">
    <source>
        <dbReference type="HAMAP-Rule" id="MF_01521"/>
    </source>
</evidence>
<dbReference type="InterPro" id="IPR003810">
    <property type="entry name" value="Mntp/YtaF"/>
</dbReference>
<keyword evidence="2 8" id="KW-1003">Cell membrane</keyword>
<reference evidence="9" key="2">
    <citation type="journal article" date="2021" name="PeerJ">
        <title>Extensive microbial diversity within the chicken gut microbiome revealed by metagenomics and culture.</title>
        <authorList>
            <person name="Gilroy R."/>
            <person name="Ravi A."/>
            <person name="Getino M."/>
            <person name="Pursley I."/>
            <person name="Horton D.L."/>
            <person name="Alikhan N.F."/>
            <person name="Baker D."/>
            <person name="Gharbi K."/>
            <person name="Hall N."/>
            <person name="Watson M."/>
            <person name="Adriaenssens E.M."/>
            <person name="Foster-Nyarko E."/>
            <person name="Jarju S."/>
            <person name="Secka A."/>
            <person name="Antonio M."/>
            <person name="Oren A."/>
            <person name="Chaudhuri R.R."/>
            <person name="La Ragione R."/>
            <person name="Hildebrand F."/>
            <person name="Pallen M.J."/>
        </authorList>
    </citation>
    <scope>NUCLEOTIDE SEQUENCE</scope>
    <source>
        <strain evidence="9">ChiSxjej2B14-6234</strain>
    </source>
</reference>
<keyword evidence="6 8" id="KW-0472">Membrane</keyword>
<evidence type="ECO:0000256" key="1">
    <source>
        <dbReference type="ARBA" id="ARBA00022448"/>
    </source>
</evidence>
<dbReference type="GO" id="GO:0005886">
    <property type="term" value="C:plasma membrane"/>
    <property type="evidence" value="ECO:0007669"/>
    <property type="project" value="UniProtKB-SubCell"/>
</dbReference>
<dbReference type="Pfam" id="PF02659">
    <property type="entry name" value="Mntp"/>
    <property type="match status" value="1"/>
</dbReference>
<evidence type="ECO:0000256" key="2">
    <source>
        <dbReference type="ARBA" id="ARBA00022475"/>
    </source>
</evidence>
<dbReference type="InterPro" id="IPR022929">
    <property type="entry name" value="Put_MntP"/>
</dbReference>
<comment type="function">
    <text evidence="8">Probably functions as a manganese efflux pump.</text>
</comment>
<gene>
    <name evidence="8" type="primary">mntP</name>
    <name evidence="9" type="ORF">IAB73_06445</name>
</gene>
<evidence type="ECO:0000256" key="4">
    <source>
        <dbReference type="ARBA" id="ARBA00022989"/>
    </source>
</evidence>
<feature type="transmembrane region" description="Helical" evidence="8">
    <location>
        <begin position="106"/>
        <end position="124"/>
    </location>
</feature>
<name>A0A9D1CQP7_9FIRM</name>
<feature type="transmembrane region" description="Helical" evidence="8">
    <location>
        <begin position="37"/>
        <end position="56"/>
    </location>
</feature>
<keyword evidence="4 8" id="KW-1133">Transmembrane helix</keyword>
<keyword evidence="7 8" id="KW-0464">Manganese</keyword>
<reference evidence="9" key="1">
    <citation type="submission" date="2020-10" db="EMBL/GenBank/DDBJ databases">
        <authorList>
            <person name="Gilroy R."/>
        </authorList>
    </citation>
    <scope>NUCLEOTIDE SEQUENCE</scope>
    <source>
        <strain evidence="9">ChiSxjej2B14-6234</strain>
    </source>
</reference>
<organism evidence="9 10">
    <name type="scientific">Candidatus Onthenecus intestinigallinarum</name>
    <dbReference type="NCBI Taxonomy" id="2840875"/>
    <lineage>
        <taxon>Bacteria</taxon>
        <taxon>Bacillati</taxon>
        <taxon>Bacillota</taxon>
        <taxon>Clostridia</taxon>
        <taxon>Eubacteriales</taxon>
        <taxon>Candidatus Onthenecus</taxon>
    </lineage>
</organism>
<evidence type="ECO:0000256" key="6">
    <source>
        <dbReference type="ARBA" id="ARBA00023136"/>
    </source>
</evidence>
<dbReference type="EMBL" id="DVFJ01000020">
    <property type="protein sequence ID" value="HIQ71825.1"/>
    <property type="molecule type" value="Genomic_DNA"/>
</dbReference>
<dbReference type="HAMAP" id="MF_01521">
    <property type="entry name" value="MntP_pump"/>
    <property type="match status" value="1"/>
</dbReference>
<evidence type="ECO:0000256" key="7">
    <source>
        <dbReference type="ARBA" id="ARBA00023211"/>
    </source>
</evidence>
<accession>A0A9D1CQP7</accession>
<evidence type="ECO:0000256" key="5">
    <source>
        <dbReference type="ARBA" id="ARBA00023065"/>
    </source>
</evidence>
<keyword evidence="3 8" id="KW-0812">Transmembrane</keyword>
<feature type="transmembrane region" description="Helical" evidence="8">
    <location>
        <begin position="68"/>
        <end position="86"/>
    </location>
</feature>
<feature type="transmembrane region" description="Helical" evidence="8">
    <location>
        <begin position="164"/>
        <end position="181"/>
    </location>
</feature>